<dbReference type="GO" id="GO:0004222">
    <property type="term" value="F:metalloendopeptidase activity"/>
    <property type="evidence" value="ECO:0007669"/>
    <property type="project" value="InterPro"/>
</dbReference>
<sequence length="1124" mass="123537">MKSRHDRKKSAADEACMPRKPGRPQNATSQGSGIKSCSLPSDLPSTTEEQPATPTARYGISEEPPQEPHDTQSPARRSEYSSLGPNTAGSNHSSTASDVISKRHPQQALQKHKGPTTSDFSTAPSKKSSTTDITHGSEVMEMSNSHVVVTTSTDNRYPPRHLQRKNPTEDGSPKTQTSYSSALSAASRRSTQQVLRSNDQPSGQSASNIVRRPSQWYKRRGQELAAATVGSVSKLFGPKSPNNSPTSDLRSDVAKRPVNFSPLRSFSLRQNPGAQLSKEDPKDSRRQVHDTSSILSLAGTPRGSRHSSLRRSVKTGLGFAAPGGAVEPGQLLSSLCGSIDEPEVQVSVIGAHPSASSASHTTLSPASSPDSETPARTPNRARRKTWSPSFRSSKFSTARSEPTSTEEKSIREEMVIESIREAAEAGRLSAEPVREHTPYLTSSDKRGAVVTLLASCAVGIVTYLLVHLKTSLLRTLPDGSRIFCDSFDCREHALHIGITLRSSQLDPCEDFGRFVCAGWQPRYILTRTVIEEATVQWTWKLAAPRSRHENAASSSMADHASAMSSLCVDKGASDQHGSTRRLRAFMKAQGLLWPDDLSDPLPSNSAKPLRSLVNLAVKWRLPLWFDIDLIPSGNERNRAVCLMPSRIAVLWNSLFDHVEFTDPYTKILSKEVFRRNIKPSSWPKGSGGVIHRSIVRELSYAAGLSDVTSWISNVRGVADVVQAFSPRDWADALQSAFNASPPITVEDEVLVSDFKDVKVVGRLFRDHTPRDVMAHVSWWVAQILGSLTNAAVLKAMNMTGTLEKDFHVIFCGLQIESAYNMLLAVADKEQVTAQQRTTVEQFLERVFNKTANLVLQPGLITDDERTALLRTIHGAATIIWPDDRYSNELTRLYTNFATRTQDGFFDAWKAIRQIDSQSFKKHYSSKLRLAIAEIRRATSSSTLTSYNAMLKTVYVSPAALSPPFYYSTGTSAMIFGGLGFLYARESLRLLASAKPLFLSNANDIGSNSSALSYEPMDATLNRPSTCREQGHHLMSDLPALEAAFAAYEMYRNDAEDVRLKDMEKFAPIQVFLITACHTMCETQNATRMSPRCTVAMGNFRPFALAFACPVGSPMNPPEKCDFFS</sequence>
<evidence type="ECO:0000313" key="3">
    <source>
        <dbReference type="EMBL" id="KAK8787898.1"/>
    </source>
</evidence>
<feature type="compositionally biased region" description="Polar residues" evidence="1">
    <location>
        <begin position="25"/>
        <end position="53"/>
    </location>
</feature>
<dbReference type="Gene3D" id="3.40.390.10">
    <property type="entry name" value="Collagenase (Catalytic Domain)"/>
    <property type="match status" value="1"/>
</dbReference>
<dbReference type="Gene3D" id="1.10.1380.10">
    <property type="entry name" value="Neutral endopeptidase , domain2"/>
    <property type="match status" value="1"/>
</dbReference>
<feature type="domain" description="Peptidase M13 C-terminal" evidence="2">
    <location>
        <begin position="1020"/>
        <end position="1121"/>
    </location>
</feature>
<protein>
    <recommendedName>
        <fullName evidence="2">Peptidase M13 C-terminal domain-containing protein</fullName>
    </recommendedName>
</protein>
<feature type="region of interest" description="Disordered" evidence="1">
    <location>
        <begin position="233"/>
        <end position="310"/>
    </location>
</feature>
<feature type="compositionally biased region" description="Polar residues" evidence="1">
    <location>
        <begin position="194"/>
        <end position="208"/>
    </location>
</feature>
<dbReference type="EMBL" id="JARKHS020001298">
    <property type="protein sequence ID" value="KAK8787898.1"/>
    <property type="molecule type" value="Genomic_DNA"/>
</dbReference>
<feature type="compositionally biased region" description="Polar residues" evidence="1">
    <location>
        <begin position="115"/>
        <end position="134"/>
    </location>
</feature>
<proteinExistence type="predicted"/>
<dbReference type="AlphaFoldDB" id="A0AAQ4FMV4"/>
<dbReference type="InterPro" id="IPR042089">
    <property type="entry name" value="Peptidase_M13_dom_2"/>
</dbReference>
<dbReference type="SUPFAM" id="SSF55486">
    <property type="entry name" value="Metalloproteases ('zincins'), catalytic domain"/>
    <property type="match status" value="1"/>
</dbReference>
<dbReference type="InterPro" id="IPR024079">
    <property type="entry name" value="MetalloPept_cat_dom_sf"/>
</dbReference>
<dbReference type="GO" id="GO:0005886">
    <property type="term" value="C:plasma membrane"/>
    <property type="evidence" value="ECO:0007669"/>
    <property type="project" value="TreeGrafter"/>
</dbReference>
<reference evidence="3 4" key="1">
    <citation type="journal article" date="2023" name="Arcadia Sci">
        <title>De novo assembly of a long-read Amblyomma americanum tick genome.</title>
        <authorList>
            <person name="Chou S."/>
            <person name="Poskanzer K.E."/>
            <person name="Rollins M."/>
            <person name="Thuy-Boun P.S."/>
        </authorList>
    </citation>
    <scope>NUCLEOTIDE SEQUENCE [LARGE SCALE GENOMIC DNA]</scope>
    <source>
        <strain evidence="3">F_SG_1</strain>
        <tissue evidence="3">Salivary glands</tissue>
    </source>
</reference>
<dbReference type="InterPro" id="IPR000718">
    <property type="entry name" value="Peptidase_M13"/>
</dbReference>
<organism evidence="3 4">
    <name type="scientific">Amblyomma americanum</name>
    <name type="common">Lone star tick</name>
    <dbReference type="NCBI Taxonomy" id="6943"/>
    <lineage>
        <taxon>Eukaryota</taxon>
        <taxon>Metazoa</taxon>
        <taxon>Ecdysozoa</taxon>
        <taxon>Arthropoda</taxon>
        <taxon>Chelicerata</taxon>
        <taxon>Arachnida</taxon>
        <taxon>Acari</taxon>
        <taxon>Parasitiformes</taxon>
        <taxon>Ixodida</taxon>
        <taxon>Ixodoidea</taxon>
        <taxon>Ixodidae</taxon>
        <taxon>Amblyomminae</taxon>
        <taxon>Amblyomma</taxon>
    </lineage>
</organism>
<dbReference type="GO" id="GO:0016485">
    <property type="term" value="P:protein processing"/>
    <property type="evidence" value="ECO:0007669"/>
    <property type="project" value="TreeGrafter"/>
</dbReference>
<feature type="region of interest" description="Disordered" evidence="1">
    <location>
        <begin position="353"/>
        <end position="412"/>
    </location>
</feature>
<evidence type="ECO:0000313" key="4">
    <source>
        <dbReference type="Proteomes" id="UP001321473"/>
    </source>
</evidence>
<keyword evidence="4" id="KW-1185">Reference proteome</keyword>
<feature type="compositionally biased region" description="Polar residues" evidence="1">
    <location>
        <begin position="386"/>
        <end position="403"/>
    </location>
</feature>
<feature type="compositionally biased region" description="Basic residues" evidence="1">
    <location>
        <begin position="102"/>
        <end position="114"/>
    </location>
</feature>
<feature type="region of interest" description="Disordered" evidence="1">
    <location>
        <begin position="1"/>
        <end position="215"/>
    </location>
</feature>
<comment type="caution">
    <text evidence="3">The sequence shown here is derived from an EMBL/GenBank/DDBJ whole genome shotgun (WGS) entry which is preliminary data.</text>
</comment>
<name>A0AAQ4FMV4_AMBAM</name>
<evidence type="ECO:0000256" key="1">
    <source>
        <dbReference type="SAM" id="MobiDB-lite"/>
    </source>
</evidence>
<dbReference type="PANTHER" id="PTHR11733">
    <property type="entry name" value="ZINC METALLOPROTEASE FAMILY M13 NEPRILYSIN-RELATED"/>
    <property type="match status" value="1"/>
</dbReference>
<feature type="compositionally biased region" description="Basic and acidic residues" evidence="1">
    <location>
        <begin position="277"/>
        <end position="289"/>
    </location>
</feature>
<dbReference type="PANTHER" id="PTHR11733:SF241">
    <property type="entry name" value="GH26575P-RELATED"/>
    <property type="match status" value="1"/>
</dbReference>
<feature type="compositionally biased region" description="Polar residues" evidence="1">
    <location>
        <begin position="71"/>
        <end position="98"/>
    </location>
</feature>
<gene>
    <name evidence="3" type="ORF">V5799_022326</name>
</gene>
<dbReference type="InterPro" id="IPR018497">
    <property type="entry name" value="Peptidase_M13_C"/>
</dbReference>
<feature type="compositionally biased region" description="Polar residues" evidence="1">
    <location>
        <begin position="262"/>
        <end position="274"/>
    </location>
</feature>
<dbReference type="Proteomes" id="UP001321473">
    <property type="component" value="Unassembled WGS sequence"/>
</dbReference>
<dbReference type="Pfam" id="PF01431">
    <property type="entry name" value="Peptidase_M13"/>
    <property type="match status" value="1"/>
</dbReference>
<feature type="compositionally biased region" description="Low complexity" evidence="1">
    <location>
        <begin position="353"/>
        <end position="369"/>
    </location>
</feature>
<evidence type="ECO:0000259" key="2">
    <source>
        <dbReference type="Pfam" id="PF01431"/>
    </source>
</evidence>
<dbReference type="PROSITE" id="PS51885">
    <property type="entry name" value="NEPRILYSIN"/>
    <property type="match status" value="1"/>
</dbReference>
<feature type="compositionally biased region" description="Low complexity" evidence="1">
    <location>
        <begin position="175"/>
        <end position="193"/>
    </location>
</feature>
<feature type="compositionally biased region" description="Polar residues" evidence="1">
    <location>
        <begin position="142"/>
        <end position="155"/>
    </location>
</feature>
<accession>A0AAQ4FMV4</accession>